<organism evidence="3 4">
    <name type="scientific">Hymenobacter segetis</name>
    <dbReference type="NCBI Taxonomy" id="2025509"/>
    <lineage>
        <taxon>Bacteria</taxon>
        <taxon>Pseudomonadati</taxon>
        <taxon>Bacteroidota</taxon>
        <taxon>Cytophagia</taxon>
        <taxon>Cytophagales</taxon>
        <taxon>Hymenobacteraceae</taxon>
        <taxon>Hymenobacter</taxon>
    </lineage>
</organism>
<feature type="transmembrane region" description="Helical" evidence="2">
    <location>
        <begin position="551"/>
        <end position="569"/>
    </location>
</feature>
<feature type="region of interest" description="Disordered" evidence="1">
    <location>
        <begin position="266"/>
        <end position="294"/>
    </location>
</feature>
<feature type="transmembrane region" description="Helical" evidence="2">
    <location>
        <begin position="106"/>
        <end position="127"/>
    </location>
</feature>
<feature type="transmembrane region" description="Helical" evidence="2">
    <location>
        <begin position="205"/>
        <end position="224"/>
    </location>
</feature>
<proteinExistence type="predicted"/>
<feature type="transmembrane region" description="Helical" evidence="2">
    <location>
        <begin position="74"/>
        <end position="94"/>
    </location>
</feature>
<protein>
    <submittedName>
        <fullName evidence="3">YfhO family protein</fullName>
    </submittedName>
</protein>
<dbReference type="InterPro" id="IPR018580">
    <property type="entry name" value="Uncharacterised_YfhO"/>
</dbReference>
<dbReference type="Pfam" id="PF09586">
    <property type="entry name" value="YfhO"/>
    <property type="match status" value="1"/>
</dbReference>
<dbReference type="Proteomes" id="UP001479606">
    <property type="component" value="Unassembled WGS sequence"/>
</dbReference>
<evidence type="ECO:0000256" key="1">
    <source>
        <dbReference type="SAM" id="MobiDB-lite"/>
    </source>
</evidence>
<feature type="transmembrane region" description="Helical" evidence="2">
    <location>
        <begin position="236"/>
        <end position="255"/>
    </location>
</feature>
<feature type="compositionally biased region" description="Low complexity" evidence="1">
    <location>
        <begin position="273"/>
        <end position="285"/>
    </location>
</feature>
<feature type="transmembrane region" description="Helical" evidence="2">
    <location>
        <begin position="527"/>
        <end position="544"/>
    </location>
</feature>
<keyword evidence="2" id="KW-0472">Membrane</keyword>
<evidence type="ECO:0000256" key="2">
    <source>
        <dbReference type="SAM" id="Phobius"/>
    </source>
</evidence>
<keyword evidence="4" id="KW-1185">Reference proteome</keyword>
<dbReference type="PANTHER" id="PTHR38454:SF1">
    <property type="entry name" value="INTEGRAL MEMBRANE PROTEIN"/>
    <property type="match status" value="1"/>
</dbReference>
<evidence type="ECO:0000313" key="4">
    <source>
        <dbReference type="Proteomes" id="UP001479606"/>
    </source>
</evidence>
<keyword evidence="2" id="KW-0812">Transmembrane</keyword>
<feature type="transmembrane region" description="Helical" evidence="2">
    <location>
        <begin position="355"/>
        <end position="375"/>
    </location>
</feature>
<feature type="transmembrane region" description="Helical" evidence="2">
    <location>
        <begin position="20"/>
        <end position="42"/>
    </location>
</feature>
<reference evidence="3 4" key="1">
    <citation type="journal article" date="2018" name="Arch. Microbiol.">
        <title>Hymenobacter segetis sp. nov., isolated from soil.</title>
        <authorList>
            <person name="Ten L.N."/>
            <person name="Lim S.J."/>
            <person name="Kim B.O."/>
            <person name="Kang I.K."/>
            <person name="Jung H.Y."/>
        </authorList>
    </citation>
    <scope>NUCLEOTIDE SEQUENCE [LARGE SCALE GENOMIC DNA]</scope>
    <source>
        <strain evidence="3 4">S7-3-11</strain>
    </source>
</reference>
<feature type="transmembrane region" description="Helical" evidence="2">
    <location>
        <begin position="471"/>
        <end position="492"/>
    </location>
</feature>
<feature type="transmembrane region" description="Helical" evidence="2">
    <location>
        <begin position="382"/>
        <end position="399"/>
    </location>
</feature>
<dbReference type="PANTHER" id="PTHR38454">
    <property type="entry name" value="INTEGRAL MEMBRANE PROTEIN-RELATED"/>
    <property type="match status" value="1"/>
</dbReference>
<accession>A0ABU9LXJ5</accession>
<feature type="transmembrane region" description="Helical" evidence="2">
    <location>
        <begin position="134"/>
        <end position="155"/>
    </location>
</feature>
<feature type="transmembrane region" description="Helical" evidence="2">
    <location>
        <begin position="419"/>
        <end position="439"/>
    </location>
</feature>
<name>A0ABU9LXJ5_9BACT</name>
<dbReference type="EMBL" id="JBCEVZ010000038">
    <property type="protein sequence ID" value="MEL5995472.1"/>
    <property type="molecule type" value="Genomic_DNA"/>
</dbReference>
<evidence type="ECO:0000313" key="3">
    <source>
        <dbReference type="EMBL" id="MEL5995472.1"/>
    </source>
</evidence>
<comment type="caution">
    <text evidence="3">The sequence shown here is derived from an EMBL/GenBank/DDBJ whole genome shotgun (WGS) entry which is preliminary data.</text>
</comment>
<sequence length="845" mass="91274">MAAVVSAPSVSSAPWWQRALPHVLAVLFFVLLACVYFAPIMFDGKTLAQHDITQFQGGAHEAQEYAKAMGKEALWTNSMFSGMPTYLISLHFPGDWSGYLQKAMTLGLPAVVANLFLALLCGYILLVALGVRPLIAVAGAVALGFSSYNLAILAAGHNTKSLALAYAPLVLGGLLVTYRRDKWLGAALFAVGLTLNVHVNHLQITYYLLLLVAIFGVIELVSAVRAGRLPEFAKRTALLALGAALAVGVSFGRLYTTAEYSKYSNRGPSELKTPAPTAPGQAPAPKTEDEGSGVDRDYAFQYSYGVGETITLLIPNFYGGASSMPLSTDSNLAKAGLPQEYLGAMPTYWGQQSYTAGPVYMGAVVCFLFILGLFVVEKRTRYWLLGGTILSILLAWGKNFETFNYLIFDLLPGYNKFRAVSMALVIAQLAMPILGALALSRVLRPRPATAPTLPGTKAPLSADAAALLPKVLYAGAITAGLCVLAYMASFSFDFAAPVDGELTKQGFTPQLLGALRADRADLLRNDVWRGLLFIGAALGVLYFHLKGQLKVVPAAAIMVVLVLVDLWGVDKRYLGDNKFQRETIAEEFQPSPADQMILQDKDLSYRVLNVQNPFNEAQTSYFHKSIGGYHGAKLRRYQDLIERQISNNNQQVLNMLNMRYLITGDAKQPVQRNPGALGNAWFVSTVKPVASPDAEMAALSTLNPATEAVVDVSKFPQQKAATYDIAGSSIALTGYSPDELKYRCNATQAGLVVFSEIYYADGWQAYIDGKPVPHIRADYVLRALQVPAGTHTIEFKFEPKAYAVGNGVSLAASIALLLVLVGTGVYVARRRERSGDELADAPVLA</sequence>
<dbReference type="RefSeq" id="WP_342299323.1">
    <property type="nucleotide sequence ID" value="NZ_JBCEVZ010000038.1"/>
</dbReference>
<keyword evidence="2" id="KW-1133">Transmembrane helix</keyword>
<gene>
    <name evidence="3" type="ORF">AAFH49_14745</name>
</gene>
<feature type="transmembrane region" description="Helical" evidence="2">
    <location>
        <begin position="808"/>
        <end position="828"/>
    </location>
</feature>